<organism evidence="4 5">
    <name type="scientific">Saccharopolyspora flava</name>
    <dbReference type="NCBI Taxonomy" id="95161"/>
    <lineage>
        <taxon>Bacteria</taxon>
        <taxon>Bacillati</taxon>
        <taxon>Actinomycetota</taxon>
        <taxon>Actinomycetes</taxon>
        <taxon>Pseudonocardiales</taxon>
        <taxon>Pseudonocardiaceae</taxon>
        <taxon>Saccharopolyspora</taxon>
    </lineage>
</organism>
<sequence length="208" mass="22360">MSRVTDYARTAASYDLIAADYADHALHEVDSKPLDRSMLTAFAELVSGRVADVGCGTGNGTAVLHRLGVDVFGIDLSAEMLAHARRQLPDVHFTQGSMTDLNTADASLGGIVAWYSIIHTAPEDLPAVFAEFRRALAPGGLILLAFQTGADTLHLTEAYDRAIDLTFLRHTPEDVADRLTDAGLTPHATLVRQPEGERSPHAFLLARG</sequence>
<dbReference type="InterPro" id="IPR029063">
    <property type="entry name" value="SAM-dependent_MTases_sf"/>
</dbReference>
<dbReference type="CDD" id="cd02440">
    <property type="entry name" value="AdoMet_MTases"/>
    <property type="match status" value="1"/>
</dbReference>
<dbReference type="AlphaFoldDB" id="A0A1I6TB76"/>
<dbReference type="SUPFAM" id="SSF53335">
    <property type="entry name" value="S-adenosyl-L-methionine-dependent methyltransferases"/>
    <property type="match status" value="1"/>
</dbReference>
<proteinExistence type="predicted"/>
<dbReference type="PANTHER" id="PTHR43861:SF1">
    <property type="entry name" value="TRANS-ACONITATE 2-METHYLTRANSFERASE"/>
    <property type="match status" value="1"/>
</dbReference>
<name>A0A1I6TB76_9PSEU</name>
<evidence type="ECO:0000256" key="2">
    <source>
        <dbReference type="ARBA" id="ARBA00022679"/>
    </source>
</evidence>
<gene>
    <name evidence="4" type="ORF">SAMN05660874_03833</name>
</gene>
<dbReference type="GO" id="GO:0032259">
    <property type="term" value="P:methylation"/>
    <property type="evidence" value="ECO:0007669"/>
    <property type="project" value="UniProtKB-KW"/>
</dbReference>
<accession>A0A1I6TB76</accession>
<dbReference type="PANTHER" id="PTHR43861">
    <property type="entry name" value="TRANS-ACONITATE 2-METHYLTRANSFERASE-RELATED"/>
    <property type="match status" value="1"/>
</dbReference>
<dbReference type="GO" id="GO:0008168">
    <property type="term" value="F:methyltransferase activity"/>
    <property type="evidence" value="ECO:0007669"/>
    <property type="project" value="UniProtKB-KW"/>
</dbReference>
<dbReference type="Proteomes" id="UP000198852">
    <property type="component" value="Unassembled WGS sequence"/>
</dbReference>
<feature type="domain" description="Methyltransferase" evidence="3">
    <location>
        <begin position="50"/>
        <end position="140"/>
    </location>
</feature>
<keyword evidence="2 4" id="KW-0808">Transferase</keyword>
<keyword evidence="5" id="KW-1185">Reference proteome</keyword>
<evidence type="ECO:0000313" key="5">
    <source>
        <dbReference type="Proteomes" id="UP000198852"/>
    </source>
</evidence>
<reference evidence="5" key="1">
    <citation type="submission" date="2016-10" db="EMBL/GenBank/DDBJ databases">
        <authorList>
            <person name="Varghese N."/>
            <person name="Submissions S."/>
        </authorList>
    </citation>
    <scope>NUCLEOTIDE SEQUENCE [LARGE SCALE GENOMIC DNA]</scope>
    <source>
        <strain evidence="5">DSM 44771</strain>
    </source>
</reference>
<dbReference type="EMBL" id="FOZX01000006">
    <property type="protein sequence ID" value="SFS86368.1"/>
    <property type="molecule type" value="Genomic_DNA"/>
</dbReference>
<protein>
    <submittedName>
        <fullName evidence="4">Methyltransferase domain-containing protein</fullName>
    </submittedName>
</protein>
<keyword evidence="1 4" id="KW-0489">Methyltransferase</keyword>
<dbReference type="Gene3D" id="3.40.50.150">
    <property type="entry name" value="Vaccinia Virus protein VP39"/>
    <property type="match status" value="1"/>
</dbReference>
<dbReference type="STRING" id="95161.SAMN05660874_03833"/>
<evidence type="ECO:0000256" key="1">
    <source>
        <dbReference type="ARBA" id="ARBA00022603"/>
    </source>
</evidence>
<dbReference type="Pfam" id="PF13649">
    <property type="entry name" value="Methyltransf_25"/>
    <property type="match status" value="1"/>
</dbReference>
<evidence type="ECO:0000259" key="3">
    <source>
        <dbReference type="Pfam" id="PF13649"/>
    </source>
</evidence>
<dbReference type="InterPro" id="IPR041698">
    <property type="entry name" value="Methyltransf_25"/>
</dbReference>
<evidence type="ECO:0000313" key="4">
    <source>
        <dbReference type="EMBL" id="SFS86368.1"/>
    </source>
</evidence>